<proteinExistence type="predicted"/>
<dbReference type="OrthoDB" id="5577072at2759"/>
<dbReference type="PROSITE" id="PS50174">
    <property type="entry name" value="G_PATCH"/>
    <property type="match status" value="1"/>
</dbReference>
<keyword evidence="6" id="KW-1185">Reference proteome</keyword>
<feature type="region of interest" description="Disordered" evidence="3">
    <location>
        <begin position="322"/>
        <end position="589"/>
    </location>
</feature>
<dbReference type="GO" id="GO:0000398">
    <property type="term" value="P:mRNA splicing, via spliceosome"/>
    <property type="evidence" value="ECO:0007669"/>
    <property type="project" value="InterPro"/>
</dbReference>
<dbReference type="SMART" id="SM00443">
    <property type="entry name" value="G_patch"/>
    <property type="match status" value="1"/>
</dbReference>
<dbReference type="GeneID" id="9620323"/>
<comment type="subcellular location">
    <subcellularLocation>
        <location evidence="1">Nucleus</location>
    </subcellularLocation>
</comment>
<feature type="domain" description="G-patch" evidence="4">
    <location>
        <begin position="168"/>
        <end position="197"/>
    </location>
</feature>
<dbReference type="InterPro" id="IPR000467">
    <property type="entry name" value="G_patch_dom"/>
</dbReference>
<keyword evidence="2" id="KW-0539">Nucleus</keyword>
<dbReference type="eggNOG" id="KOG4315">
    <property type="taxonomic scope" value="Eukaryota"/>
</dbReference>
<dbReference type="InterPro" id="IPR045166">
    <property type="entry name" value="Spp2-like"/>
</dbReference>
<evidence type="ECO:0000259" key="4">
    <source>
        <dbReference type="PROSITE" id="PS50174"/>
    </source>
</evidence>
<dbReference type="Pfam" id="PF25088">
    <property type="entry name" value="GPKOW_C"/>
    <property type="match status" value="1"/>
</dbReference>
<dbReference type="AlphaFoldDB" id="D8TLX1"/>
<feature type="compositionally biased region" description="Basic and acidic residues" evidence="3">
    <location>
        <begin position="531"/>
        <end position="565"/>
    </location>
</feature>
<protein>
    <recommendedName>
        <fullName evidence="4">G-patch domain-containing protein</fullName>
    </recommendedName>
</protein>
<sequence>MADGQEQKAALAFTFQKKKHVQKVAVNLEEKKDVGQLISGIEGAKIQVVGGDTSTEVKTYVIPKIENTYKSGVGPKKFTPSYKPPSSDANVDNSEDRFVQAASTVPVITEYGLQLRENKQGDSAQVVEFSNGAGGSTTAAALEARAFRESVVELPDAMDVEAYEAMPVEEFGKAMLRGMGWEEGMGVGRNRQKVDAIEYVRRPERLGLGAQPVALAPDPSKPVKMGEKPQRQDLVLAPDADGRQRNIRKLDEQLVARSTVLPGPQPGKDMRITGGPHAGLACTALEALPRAPEGKPERWRVRLTASQEEVEVLVSELGEKWERGGRSEAAAERQRSREPEGVAVAARVGGGGSSSGRGGGGGGGGERGAAAVSRGELAQEREGERGGGRGSTGRREYDRERDAGRQREREGEWDDGRGDGGSGGGASGKRRRLREDGRQHYEDEDDGDGGRIAKKSRGSDRDPQREEKQYRDERRTNRDEEPYDQGDRRGDYHSSAHNKQIQDVHKHDKKKDKKDKKEKKEKKKNKKDKKEKKDKDKGRSRHWERDQHDDYDGGGGDRGRGREWSRSSSSGDDTEGEEEKAVPQPSSRPTWLFPYIKVRIVDKSVRGGKLYLKKGTVVDVHPGGAADVAVDDTGDVLRLAESSLETVVPRSEGAAVLVVAGRHRGSRGRLLQASTANGAAAESWTRSDSGVWFGVSRGPLWVTLGQVVDWQCREAGDISQGGHTHKHGSCSAN</sequence>
<dbReference type="PANTHER" id="PTHR15818">
    <property type="entry name" value="G PATCH AND KOW-CONTAINING"/>
    <property type="match status" value="1"/>
</dbReference>
<dbReference type="KEGG" id="vcn:VOLCADRAFT_87660"/>
<dbReference type="EMBL" id="GL378327">
    <property type="protein sequence ID" value="EFJ51408.1"/>
    <property type="molecule type" value="Genomic_DNA"/>
</dbReference>
<dbReference type="RefSeq" id="XP_002947360.1">
    <property type="nucleotide sequence ID" value="XM_002947314.1"/>
</dbReference>
<dbReference type="InParanoid" id="D8TLX1"/>
<evidence type="ECO:0000256" key="2">
    <source>
        <dbReference type="ARBA" id="ARBA00023242"/>
    </source>
</evidence>
<evidence type="ECO:0000313" key="5">
    <source>
        <dbReference type="EMBL" id="EFJ51408.1"/>
    </source>
</evidence>
<feature type="compositionally biased region" description="Basic residues" evidence="3">
    <location>
        <begin position="507"/>
        <end position="530"/>
    </location>
</feature>
<evidence type="ECO:0000256" key="3">
    <source>
        <dbReference type="SAM" id="MobiDB-lite"/>
    </source>
</evidence>
<dbReference type="Gene3D" id="2.30.30.140">
    <property type="match status" value="1"/>
</dbReference>
<accession>D8TLX1</accession>
<dbReference type="Pfam" id="PF12656">
    <property type="entry name" value="G-patch_2"/>
    <property type="match status" value="1"/>
</dbReference>
<reference evidence="5 6" key="1">
    <citation type="journal article" date="2010" name="Science">
        <title>Genomic analysis of organismal complexity in the multicellular green alga Volvox carteri.</title>
        <authorList>
            <person name="Prochnik S.E."/>
            <person name="Umen J."/>
            <person name="Nedelcu A.M."/>
            <person name="Hallmann A."/>
            <person name="Miller S.M."/>
            <person name="Nishii I."/>
            <person name="Ferris P."/>
            <person name="Kuo A."/>
            <person name="Mitros T."/>
            <person name="Fritz-Laylin L.K."/>
            <person name="Hellsten U."/>
            <person name="Chapman J."/>
            <person name="Simakov O."/>
            <person name="Rensing S.A."/>
            <person name="Terry A."/>
            <person name="Pangilinan J."/>
            <person name="Kapitonov V."/>
            <person name="Jurka J."/>
            <person name="Salamov A."/>
            <person name="Shapiro H."/>
            <person name="Schmutz J."/>
            <person name="Grimwood J."/>
            <person name="Lindquist E."/>
            <person name="Lucas S."/>
            <person name="Grigoriev I.V."/>
            <person name="Schmitt R."/>
            <person name="Kirk D."/>
            <person name="Rokhsar D.S."/>
        </authorList>
    </citation>
    <scope>NUCLEOTIDE SEQUENCE [LARGE SCALE GENOMIC DNA]</scope>
    <source>
        <strain evidence="6">f. Nagariensis / Eve</strain>
    </source>
</reference>
<dbReference type="PANTHER" id="PTHR15818:SF2">
    <property type="entry name" value="G-PATCH DOMAIN AND KOW MOTIFS-CONTAINING PROTEIN"/>
    <property type="match status" value="1"/>
</dbReference>
<feature type="compositionally biased region" description="Basic and acidic residues" evidence="3">
    <location>
        <begin position="322"/>
        <end position="340"/>
    </location>
</feature>
<dbReference type="GO" id="GO:0003676">
    <property type="term" value="F:nucleic acid binding"/>
    <property type="evidence" value="ECO:0007669"/>
    <property type="project" value="InterPro"/>
</dbReference>
<feature type="compositionally biased region" description="Basic and acidic residues" evidence="3">
    <location>
        <begin position="457"/>
        <end position="506"/>
    </location>
</feature>
<dbReference type="GO" id="GO:0005681">
    <property type="term" value="C:spliceosomal complex"/>
    <property type="evidence" value="ECO:0007669"/>
    <property type="project" value="TreeGrafter"/>
</dbReference>
<feature type="compositionally biased region" description="Gly residues" evidence="3">
    <location>
        <begin position="348"/>
        <end position="367"/>
    </location>
</feature>
<dbReference type="InterPro" id="IPR026822">
    <property type="entry name" value="Spp2/MOS2_G-patch"/>
</dbReference>
<evidence type="ECO:0000313" key="6">
    <source>
        <dbReference type="Proteomes" id="UP000001058"/>
    </source>
</evidence>
<organism evidence="6">
    <name type="scientific">Volvox carteri f. nagariensis</name>
    <dbReference type="NCBI Taxonomy" id="3068"/>
    <lineage>
        <taxon>Eukaryota</taxon>
        <taxon>Viridiplantae</taxon>
        <taxon>Chlorophyta</taxon>
        <taxon>core chlorophytes</taxon>
        <taxon>Chlorophyceae</taxon>
        <taxon>CS clade</taxon>
        <taxon>Chlamydomonadales</taxon>
        <taxon>Volvocaceae</taxon>
        <taxon>Volvox</taxon>
    </lineage>
</organism>
<gene>
    <name evidence="5" type="ORF">VOLCADRAFT_87660</name>
</gene>
<feature type="compositionally biased region" description="Basic and acidic residues" evidence="3">
    <location>
        <begin position="377"/>
        <end position="418"/>
    </location>
</feature>
<dbReference type="STRING" id="3068.D8TLX1"/>
<dbReference type="Proteomes" id="UP000001058">
    <property type="component" value="Unassembled WGS sequence"/>
</dbReference>
<name>D8TLX1_VOLCA</name>
<evidence type="ECO:0000256" key="1">
    <source>
        <dbReference type="ARBA" id="ARBA00004123"/>
    </source>
</evidence>
<dbReference type="FunCoup" id="D8TLX1">
    <property type="interactions" value="1575"/>
</dbReference>